<dbReference type="Proteomes" id="UP001140502">
    <property type="component" value="Unassembled WGS sequence"/>
</dbReference>
<evidence type="ECO:0000313" key="3">
    <source>
        <dbReference type="Proteomes" id="UP001140502"/>
    </source>
</evidence>
<organism evidence="2 3">
    <name type="scientific">Fusarium piperis</name>
    <dbReference type="NCBI Taxonomy" id="1435070"/>
    <lineage>
        <taxon>Eukaryota</taxon>
        <taxon>Fungi</taxon>
        <taxon>Dikarya</taxon>
        <taxon>Ascomycota</taxon>
        <taxon>Pezizomycotina</taxon>
        <taxon>Sordariomycetes</taxon>
        <taxon>Hypocreomycetidae</taxon>
        <taxon>Hypocreales</taxon>
        <taxon>Nectriaceae</taxon>
        <taxon>Fusarium</taxon>
        <taxon>Fusarium solani species complex</taxon>
    </lineage>
</organism>
<keyword evidence="1" id="KW-0812">Transmembrane</keyword>
<dbReference type="EMBL" id="JAPEUR010000039">
    <property type="protein sequence ID" value="KAJ4326617.1"/>
    <property type="molecule type" value="Genomic_DNA"/>
</dbReference>
<proteinExistence type="predicted"/>
<evidence type="ECO:0000313" key="2">
    <source>
        <dbReference type="EMBL" id="KAJ4326617.1"/>
    </source>
</evidence>
<gene>
    <name evidence="2" type="ORF">N0V84_002951</name>
</gene>
<dbReference type="PANTHER" id="PTHR37544">
    <property type="entry name" value="SPRAY-RELATED"/>
    <property type="match status" value="1"/>
</dbReference>
<dbReference type="AlphaFoldDB" id="A0A9W8WIB3"/>
<feature type="transmembrane region" description="Helical" evidence="1">
    <location>
        <begin position="768"/>
        <end position="791"/>
    </location>
</feature>
<keyword evidence="1" id="KW-0472">Membrane</keyword>
<accession>A0A9W8WIB3</accession>
<comment type="caution">
    <text evidence="2">The sequence shown here is derived from an EMBL/GenBank/DDBJ whole genome shotgun (WGS) entry which is preliminary data.</text>
</comment>
<evidence type="ECO:0000256" key="1">
    <source>
        <dbReference type="SAM" id="Phobius"/>
    </source>
</evidence>
<feature type="transmembrane region" description="Helical" evidence="1">
    <location>
        <begin position="1139"/>
        <end position="1160"/>
    </location>
</feature>
<sequence length="1260" mass="140444">MASWEAAALKLQSHIAVTSAPNSLDKDKCLPPLPLQQKSTVTTKIEAVASEQDSDSTKGWKPLSLSTPILSAVIALTLLLAAAVETIAQRSAAQGGLALSPTLDDLPGYAKFSYLYVPTIIAVLYSMVWSWIDLDVKRMQPWFELSKPKGATAEDSLFLDYQYEFVALVPFKAAKRKHWPVFFAGTAMVIVFWALTPLQSALLGPGIVKQTELTTIGTRSQLLPVSQHEDTLGPEFLNTGYAIGWLGQPFPAFTTSKYSLLPFYADKSPTIAKLEPKNTVESNLTAVTTKMWTELNCWPAEIERDGPRAKASFNFLNGQGCNATVAFGVTATRRMLYIGYHSSPYSDFWLGGPRCPETANSTHQFLAIWAKAVPVDWDPSPSFNISAMFCQPHYYKQEVLATVKSTTLAPENASIQELSPRESLAEKEFNATAFEYLLAHGMTEKIFVRDYPFNAVIEQYARLNYTNFTRPVSNMVGFALAGKTLPPDDYVHTDILHQAYNDAHQYLFSVATTTLFMNSTGFSNNTATAEFFVAGVLVSRPFVIAVECLLVLVAIFTAIVLRFSRTMPCKLPVNPSSIQRYIDFFGASPELLKAFRHMDHADDETLLEEFKKDEFQLECDNRSGRVKVHIFQNLKETKSCSKSDIQRGYYDPVKPLVLRRWVGVLFVAVLVGAMVFISYLKQQETMLNGLIRPSDNFEVLQILENYIPTIFATLIEPLWVLLNRLLCVLQPFKDLWEGRAKAAHSIDVTYTSIPPQLVFFRALKSKHFVLVLVCSMALLANLLAVGLGSLFNENQMTATYPETMRPAFAPRFNNASIFDLDSYLRRNSVARGSFQDHMYVAMANITSGLVLPPWVSQEYFFQRYEFEGLDGNKTTDTFTVSTRGFGADANCTAVPASKLPIYDDIVVDPDSGYPDFPKHPRTEKLCASTNDFLRYAGLALRQATSSMKRGPVAAEYCRIIWATDGLVFCDKTLTVGWGRSSDARDFNATIEASFMTCRPSFQTAMFNVTVNPSGHVISYKRTSDLETSLGYADSNVHTDILFQAANRQWNNQPDWHNGTIATDWMNYFLTVKTGSRAILDEKSPVPDAEKLKPMVADLYRRTFAILLGLNEHIFEAAEKNSSVTALRHTKETRIFMEPASFIITMTVLAMNTVVAALFYTKAVAFVLPRMPTTLGSIIAYIAPSRLAAPAYREAPGYGSRTLSFGRYIGSDGKVHIGIEADPHVVPVNPSSLEPQAQWLSCFGISRLRNKKQPMETGTWL</sequence>
<protein>
    <submittedName>
        <fullName evidence="2">Uncharacterized protein</fullName>
    </submittedName>
</protein>
<dbReference type="InterPro" id="IPR021840">
    <property type="entry name" value="DUF3433"/>
</dbReference>
<feature type="transmembrane region" description="Helical" evidence="1">
    <location>
        <begin position="661"/>
        <end position="680"/>
    </location>
</feature>
<reference evidence="2" key="1">
    <citation type="submission" date="2022-10" db="EMBL/GenBank/DDBJ databases">
        <title>Tapping the CABI collections for fungal endophytes: first genome assemblies for Collariella, Neodidymelliopsis, Ascochyta clinopodiicola, Didymella pomorum, Didymosphaeria variabile, Neocosmospora piperis and Neocucurbitaria cava.</title>
        <authorList>
            <person name="Hill R."/>
        </authorList>
    </citation>
    <scope>NUCLEOTIDE SEQUENCE</scope>
    <source>
        <strain evidence="2">IMI 366586</strain>
    </source>
</reference>
<feature type="transmembrane region" description="Helical" evidence="1">
    <location>
        <begin position="179"/>
        <end position="196"/>
    </location>
</feature>
<name>A0A9W8WIB3_9HYPO</name>
<feature type="transmembrane region" description="Helical" evidence="1">
    <location>
        <begin position="706"/>
        <end position="726"/>
    </location>
</feature>
<keyword evidence="1" id="KW-1133">Transmembrane helix</keyword>
<feature type="transmembrane region" description="Helical" evidence="1">
    <location>
        <begin position="69"/>
        <end position="92"/>
    </location>
</feature>
<dbReference type="OrthoDB" id="3248909at2759"/>
<dbReference type="PANTHER" id="PTHR37544:SF3">
    <property type="entry name" value="SPRAY"/>
    <property type="match status" value="1"/>
</dbReference>
<dbReference type="Pfam" id="PF11915">
    <property type="entry name" value="DUF3433"/>
    <property type="match status" value="2"/>
</dbReference>
<feature type="transmembrane region" description="Helical" evidence="1">
    <location>
        <begin position="542"/>
        <end position="561"/>
    </location>
</feature>
<feature type="transmembrane region" description="Helical" evidence="1">
    <location>
        <begin position="112"/>
        <end position="132"/>
    </location>
</feature>
<keyword evidence="3" id="KW-1185">Reference proteome</keyword>